<organism evidence="8 9">
    <name type="scientific">Ralstonia edaphi</name>
    <dbReference type="NCBI Taxonomy" id="3058599"/>
    <lineage>
        <taxon>Bacteria</taxon>
        <taxon>Pseudomonadati</taxon>
        <taxon>Pseudomonadota</taxon>
        <taxon>Betaproteobacteria</taxon>
        <taxon>Burkholderiales</taxon>
        <taxon>Burkholderiaceae</taxon>
        <taxon>Ralstonia</taxon>
    </lineage>
</organism>
<keyword evidence="9" id="KW-1185">Reference proteome</keyword>
<dbReference type="Pfam" id="PF22022">
    <property type="entry name" value="Phage_int_M"/>
    <property type="match status" value="1"/>
</dbReference>
<dbReference type="InterPro" id="IPR038488">
    <property type="entry name" value="Integrase_DNA-bd_sf"/>
</dbReference>
<proteinExistence type="inferred from homology"/>
<dbReference type="EMBL" id="CATWHI010000009">
    <property type="protein sequence ID" value="CAJ0744745.1"/>
    <property type="molecule type" value="Genomic_DNA"/>
</dbReference>
<evidence type="ECO:0000313" key="8">
    <source>
        <dbReference type="EMBL" id="CAJ0744745.1"/>
    </source>
</evidence>
<dbReference type="PROSITE" id="PS51898">
    <property type="entry name" value="TYR_RECOMBINASE"/>
    <property type="match status" value="1"/>
</dbReference>
<gene>
    <name evidence="8" type="primary">intS</name>
    <name evidence="8" type="ORF">R16034_04771</name>
</gene>
<dbReference type="InterPro" id="IPR013762">
    <property type="entry name" value="Integrase-like_cat_sf"/>
</dbReference>
<evidence type="ECO:0000256" key="1">
    <source>
        <dbReference type="ARBA" id="ARBA00008857"/>
    </source>
</evidence>
<feature type="domain" description="Core-binding (CB)" evidence="7">
    <location>
        <begin position="98"/>
        <end position="179"/>
    </location>
</feature>
<dbReference type="InterPro" id="IPR002104">
    <property type="entry name" value="Integrase_catalytic"/>
</dbReference>
<comment type="similarity">
    <text evidence="1">Belongs to the 'phage' integrase family.</text>
</comment>
<evidence type="ECO:0000256" key="5">
    <source>
        <dbReference type="PROSITE-ProRule" id="PRU01248"/>
    </source>
</evidence>
<keyword evidence="4" id="KW-0233">DNA recombination</keyword>
<dbReference type="Gene3D" id="1.10.150.130">
    <property type="match status" value="1"/>
</dbReference>
<dbReference type="Pfam" id="PF13356">
    <property type="entry name" value="Arm-DNA-bind_3"/>
    <property type="match status" value="1"/>
</dbReference>
<dbReference type="PROSITE" id="PS51900">
    <property type="entry name" value="CB"/>
    <property type="match status" value="1"/>
</dbReference>
<comment type="caution">
    <text evidence="8">The sequence shown here is derived from an EMBL/GenBank/DDBJ whole genome shotgun (WGS) entry which is preliminary data.</text>
</comment>
<dbReference type="InterPro" id="IPR010998">
    <property type="entry name" value="Integrase_recombinase_N"/>
</dbReference>
<accession>A0AB72XCE3</accession>
<keyword evidence="2" id="KW-0229">DNA integration</keyword>
<sequence length="407" mass="45985">MSLTDIAIRNARPADKLQRLFDGNGLYLEVSPSGGKWWRLKYRIDGKEKRLSIGVYPDVGLRDAREKSWTLRKQISAGIDPALTRKTIKIMARSAAQNTFEAVAREWHLKFLPSWNAKHAENVLSRLERFVFPIIGKRPIAQIEPPEILHVLQRIEARGTVETAHRVKGAVGQVMRYAVLTARAKRDPTADLRGALAPAPISHFAAVTNKDEIGQLLRAIRGYTGSFAVLCALRFSPLVFQRPGEVREAEWEEFDLDGATWEIPAERMKGRKAQKAARADHIVPLSRQAVELLQELHRLTGHGRYLFPSIRTSTRPMSINSLTGALRRLGYDGQTMTVHGFRAMARTLLDEELGIPVAVIEAQLAHKVRDPLGRAYNRTTFLPQRKEMMQRWADYLDELEAARPAAR</sequence>
<reference evidence="8 9" key="1">
    <citation type="submission" date="2023-07" db="EMBL/GenBank/DDBJ databases">
        <authorList>
            <person name="Peeters C."/>
        </authorList>
    </citation>
    <scope>NUCLEOTIDE SEQUENCE [LARGE SCALE GENOMIC DNA]</scope>
    <source>
        <strain evidence="8 9">R-16034</strain>
    </source>
</reference>
<dbReference type="InterPro" id="IPR044068">
    <property type="entry name" value="CB"/>
</dbReference>
<evidence type="ECO:0000313" key="9">
    <source>
        <dbReference type="Proteomes" id="UP001189225"/>
    </source>
</evidence>
<evidence type="ECO:0000259" key="7">
    <source>
        <dbReference type="PROSITE" id="PS51900"/>
    </source>
</evidence>
<evidence type="ECO:0000259" key="6">
    <source>
        <dbReference type="PROSITE" id="PS51898"/>
    </source>
</evidence>
<dbReference type="GO" id="GO:0003677">
    <property type="term" value="F:DNA binding"/>
    <property type="evidence" value="ECO:0007669"/>
    <property type="project" value="UniProtKB-UniRule"/>
</dbReference>
<dbReference type="RefSeq" id="WP_316902345.1">
    <property type="nucleotide sequence ID" value="NZ_CATWHI010000009.1"/>
</dbReference>
<name>A0AB72XCE3_9RALS</name>
<dbReference type="PANTHER" id="PTHR30629:SF2">
    <property type="entry name" value="PROPHAGE INTEGRASE INTS-RELATED"/>
    <property type="match status" value="1"/>
</dbReference>
<dbReference type="PANTHER" id="PTHR30629">
    <property type="entry name" value="PROPHAGE INTEGRASE"/>
    <property type="match status" value="1"/>
</dbReference>
<dbReference type="Gene3D" id="1.10.443.10">
    <property type="entry name" value="Intergrase catalytic core"/>
    <property type="match status" value="1"/>
</dbReference>
<dbReference type="CDD" id="cd00801">
    <property type="entry name" value="INT_P4_C"/>
    <property type="match status" value="1"/>
</dbReference>
<dbReference type="InterPro" id="IPR025166">
    <property type="entry name" value="Integrase_DNA_bind_dom"/>
</dbReference>
<dbReference type="Pfam" id="PF00589">
    <property type="entry name" value="Phage_integrase"/>
    <property type="match status" value="1"/>
</dbReference>
<dbReference type="Proteomes" id="UP001189225">
    <property type="component" value="Unassembled WGS sequence"/>
</dbReference>
<dbReference type="InterPro" id="IPR011010">
    <property type="entry name" value="DNA_brk_join_enz"/>
</dbReference>
<dbReference type="InterPro" id="IPR053876">
    <property type="entry name" value="Phage_int_M"/>
</dbReference>
<dbReference type="GO" id="GO:0015074">
    <property type="term" value="P:DNA integration"/>
    <property type="evidence" value="ECO:0007669"/>
    <property type="project" value="UniProtKB-KW"/>
</dbReference>
<dbReference type="AlphaFoldDB" id="A0AB72XCE3"/>
<dbReference type="GO" id="GO:0006310">
    <property type="term" value="P:DNA recombination"/>
    <property type="evidence" value="ECO:0007669"/>
    <property type="project" value="UniProtKB-KW"/>
</dbReference>
<dbReference type="InterPro" id="IPR050808">
    <property type="entry name" value="Phage_Integrase"/>
</dbReference>
<evidence type="ECO:0000256" key="2">
    <source>
        <dbReference type="ARBA" id="ARBA00022908"/>
    </source>
</evidence>
<feature type="domain" description="Tyr recombinase" evidence="6">
    <location>
        <begin position="203"/>
        <end position="389"/>
    </location>
</feature>
<evidence type="ECO:0000256" key="4">
    <source>
        <dbReference type="ARBA" id="ARBA00023172"/>
    </source>
</evidence>
<evidence type="ECO:0000256" key="3">
    <source>
        <dbReference type="ARBA" id="ARBA00023125"/>
    </source>
</evidence>
<dbReference type="Gene3D" id="3.30.160.390">
    <property type="entry name" value="Integrase, DNA-binding domain"/>
    <property type="match status" value="1"/>
</dbReference>
<dbReference type="SUPFAM" id="SSF56349">
    <property type="entry name" value="DNA breaking-rejoining enzymes"/>
    <property type="match status" value="1"/>
</dbReference>
<keyword evidence="3 5" id="KW-0238">DNA-binding</keyword>
<protein>
    <submittedName>
        <fullName evidence="8">Prophage integrase IntS</fullName>
    </submittedName>
</protein>